<comment type="similarity">
    <text evidence="2">Belongs to the Amer family.</text>
</comment>
<evidence type="ECO:0000256" key="7">
    <source>
        <dbReference type="SAM" id="MobiDB-lite"/>
    </source>
</evidence>
<feature type="compositionally biased region" description="Basic and acidic residues" evidence="7">
    <location>
        <begin position="1"/>
        <end position="14"/>
    </location>
</feature>
<dbReference type="eggNOG" id="ENOG502QT5W">
    <property type="taxonomic scope" value="Eukaryota"/>
</dbReference>
<organism evidence="8 9">
    <name type="scientific">Monodelphis domestica</name>
    <name type="common">Gray short-tailed opossum</name>
    <dbReference type="NCBI Taxonomy" id="13616"/>
    <lineage>
        <taxon>Eukaryota</taxon>
        <taxon>Metazoa</taxon>
        <taxon>Chordata</taxon>
        <taxon>Craniata</taxon>
        <taxon>Vertebrata</taxon>
        <taxon>Euteleostomi</taxon>
        <taxon>Mammalia</taxon>
        <taxon>Metatheria</taxon>
        <taxon>Didelphimorphia</taxon>
        <taxon>Didelphidae</taxon>
        <taxon>Monodelphis</taxon>
    </lineage>
</organism>
<feature type="region of interest" description="Disordered" evidence="7">
    <location>
        <begin position="558"/>
        <end position="601"/>
    </location>
</feature>
<feature type="compositionally biased region" description="Pro residues" evidence="7">
    <location>
        <begin position="791"/>
        <end position="800"/>
    </location>
</feature>
<dbReference type="PANTHER" id="PTHR22237">
    <property type="entry name" value="APC MEMBRANE RECRUITMENT PROTEIN 2-RELATED"/>
    <property type="match status" value="1"/>
</dbReference>
<feature type="region of interest" description="Disordered" evidence="7">
    <location>
        <begin position="367"/>
        <end position="395"/>
    </location>
</feature>
<feature type="region of interest" description="Disordered" evidence="7">
    <location>
        <begin position="418"/>
        <end position="539"/>
    </location>
</feature>
<dbReference type="GO" id="GO:0008013">
    <property type="term" value="F:beta-catenin binding"/>
    <property type="evidence" value="ECO:0000318"/>
    <property type="project" value="GO_Central"/>
</dbReference>
<dbReference type="KEGG" id="mdo:100014455"/>
<feature type="compositionally biased region" description="Polar residues" evidence="7">
    <location>
        <begin position="254"/>
        <end position="265"/>
    </location>
</feature>
<reference evidence="8" key="3">
    <citation type="submission" date="2025-09" db="UniProtKB">
        <authorList>
            <consortium name="Ensembl"/>
        </authorList>
    </citation>
    <scope>IDENTIFICATION</scope>
</reference>
<feature type="compositionally biased region" description="Polar residues" evidence="7">
    <location>
        <begin position="434"/>
        <end position="445"/>
    </location>
</feature>
<name>F6WT87_MONDO</name>
<feature type="compositionally biased region" description="Acidic residues" evidence="7">
    <location>
        <begin position="371"/>
        <end position="385"/>
    </location>
</feature>
<keyword evidence="5" id="KW-0446">Lipid-binding</keyword>
<keyword evidence="4" id="KW-0879">Wnt signaling pathway</keyword>
<feature type="region of interest" description="Disordered" evidence="7">
    <location>
        <begin position="973"/>
        <end position="1024"/>
    </location>
</feature>
<evidence type="ECO:0000313" key="8">
    <source>
        <dbReference type="Ensembl" id="ENSMODP00000008938.3"/>
    </source>
</evidence>
<evidence type="ECO:0000313" key="9">
    <source>
        <dbReference type="Proteomes" id="UP000002280"/>
    </source>
</evidence>
<dbReference type="AlphaFoldDB" id="F6WT87"/>
<feature type="compositionally biased region" description="Gly residues" evidence="7">
    <location>
        <begin position="76"/>
        <end position="86"/>
    </location>
</feature>
<keyword evidence="3" id="KW-1003">Cell membrane</keyword>
<feature type="compositionally biased region" description="Low complexity" evidence="7">
    <location>
        <begin position="123"/>
        <end position="142"/>
    </location>
</feature>
<dbReference type="GO" id="GO:0005886">
    <property type="term" value="C:plasma membrane"/>
    <property type="evidence" value="ECO:0000318"/>
    <property type="project" value="GO_Central"/>
</dbReference>
<dbReference type="InParanoid" id="F6WT87"/>
<feature type="compositionally biased region" description="Basic and acidic residues" evidence="7">
    <location>
        <begin position="386"/>
        <end position="395"/>
    </location>
</feature>
<feature type="compositionally biased region" description="Pro residues" evidence="7">
    <location>
        <begin position="268"/>
        <end position="279"/>
    </location>
</feature>
<feature type="region of interest" description="Disordered" evidence="7">
    <location>
        <begin position="1"/>
        <end position="57"/>
    </location>
</feature>
<evidence type="ECO:0000256" key="4">
    <source>
        <dbReference type="ARBA" id="ARBA00022687"/>
    </source>
</evidence>
<dbReference type="HOGENOM" id="CLU_009351_2_0_1"/>
<proteinExistence type="inferred from homology"/>
<evidence type="ECO:0000256" key="5">
    <source>
        <dbReference type="ARBA" id="ARBA00023121"/>
    </source>
</evidence>
<feature type="compositionally biased region" description="Acidic residues" evidence="7">
    <location>
        <begin position="669"/>
        <end position="680"/>
    </location>
</feature>
<dbReference type="Pfam" id="PF09422">
    <property type="entry name" value="AMER"/>
    <property type="match status" value="1"/>
</dbReference>
<feature type="compositionally biased region" description="Basic and acidic residues" evidence="7">
    <location>
        <begin position="188"/>
        <end position="209"/>
    </location>
</feature>
<dbReference type="OMA" id="WRDFPGT"/>
<dbReference type="STRING" id="13616.ENSMODP00000008938"/>
<dbReference type="GeneTree" id="ENSGT00530000063529"/>
<evidence type="ECO:0000256" key="6">
    <source>
        <dbReference type="ARBA" id="ARBA00023136"/>
    </source>
</evidence>
<accession>F6WT87</accession>
<dbReference type="GO" id="GO:0016055">
    <property type="term" value="P:Wnt signaling pathway"/>
    <property type="evidence" value="ECO:0007669"/>
    <property type="project" value="UniProtKB-KW"/>
</dbReference>
<dbReference type="GO" id="GO:0060828">
    <property type="term" value="P:regulation of canonical Wnt signaling pathway"/>
    <property type="evidence" value="ECO:0000318"/>
    <property type="project" value="GO_Central"/>
</dbReference>
<keyword evidence="9" id="KW-1185">Reference proteome</keyword>
<reference evidence="8 9" key="1">
    <citation type="journal article" date="2007" name="Nature">
        <title>Genome of the marsupial Monodelphis domestica reveals innovation in non-coding sequences.</title>
        <authorList>
            <person name="Mikkelsen T.S."/>
            <person name="Wakefield M.J."/>
            <person name="Aken B."/>
            <person name="Amemiya C.T."/>
            <person name="Chang J.L."/>
            <person name="Duke S."/>
            <person name="Garber M."/>
            <person name="Gentles A.J."/>
            <person name="Goodstadt L."/>
            <person name="Heger A."/>
            <person name="Jurka J."/>
            <person name="Kamal M."/>
            <person name="Mauceli E."/>
            <person name="Searle S.M."/>
            <person name="Sharpe T."/>
            <person name="Baker M.L."/>
            <person name="Batzer M.A."/>
            <person name="Benos P.V."/>
            <person name="Belov K."/>
            <person name="Clamp M."/>
            <person name="Cook A."/>
            <person name="Cuff J."/>
            <person name="Das R."/>
            <person name="Davidow L."/>
            <person name="Deakin J.E."/>
            <person name="Fazzari M.J."/>
            <person name="Glass J.L."/>
            <person name="Grabherr M."/>
            <person name="Greally J.M."/>
            <person name="Gu W."/>
            <person name="Hore T.A."/>
            <person name="Huttley G.A."/>
            <person name="Kleber M."/>
            <person name="Jirtle R.L."/>
            <person name="Koina E."/>
            <person name="Lee J.T."/>
            <person name="Mahony S."/>
            <person name="Marra M.A."/>
            <person name="Miller R.D."/>
            <person name="Nicholls R.D."/>
            <person name="Oda M."/>
            <person name="Papenfuss A.T."/>
            <person name="Parra Z.E."/>
            <person name="Pollock D.D."/>
            <person name="Ray D.A."/>
            <person name="Schein J.E."/>
            <person name="Speed T.P."/>
            <person name="Thompson K."/>
            <person name="VandeBerg J.L."/>
            <person name="Wade C.M."/>
            <person name="Walker J.A."/>
            <person name="Waters P.D."/>
            <person name="Webber C."/>
            <person name="Weidman J.R."/>
            <person name="Xie X."/>
            <person name="Zody M.C."/>
            <person name="Baldwin J."/>
            <person name="Abdouelleil A."/>
            <person name="Abdulkadir J."/>
            <person name="Abebe A."/>
            <person name="Abera B."/>
            <person name="Abreu J."/>
            <person name="Acer S.C."/>
            <person name="Aftuck L."/>
            <person name="Alexander A."/>
            <person name="An P."/>
            <person name="Anderson E."/>
            <person name="Anderson S."/>
            <person name="Arachi H."/>
            <person name="Azer M."/>
            <person name="Bachantsang P."/>
            <person name="Barry A."/>
            <person name="Bayul T."/>
            <person name="Berlin A."/>
            <person name="Bessette D."/>
            <person name="Bloom T."/>
            <person name="Bloom T."/>
            <person name="Boguslavskiy L."/>
            <person name="Bonnet C."/>
            <person name="Boukhgalter B."/>
            <person name="Bourzgui I."/>
            <person name="Brown A."/>
            <person name="Cahill P."/>
            <person name="Channer S."/>
            <person name="Cheshatsang Y."/>
            <person name="Chuda L."/>
            <person name="Citroen M."/>
            <person name="Collymore A."/>
            <person name="Cooke P."/>
            <person name="Costello M."/>
            <person name="D'Aco K."/>
            <person name="Daza R."/>
            <person name="De Haan G."/>
            <person name="DeGray S."/>
            <person name="DeMaso C."/>
            <person name="Dhargay N."/>
            <person name="Dooley K."/>
            <person name="Dooley E."/>
            <person name="Doricent M."/>
            <person name="Dorje P."/>
            <person name="Dorjee K."/>
            <person name="Dupes A."/>
            <person name="Elong R."/>
            <person name="Falk J."/>
            <person name="Farina A."/>
            <person name="Faro S."/>
            <person name="Ferguson D."/>
            <person name="Fisher S."/>
            <person name="Foley C.D."/>
            <person name="Franke A."/>
            <person name="Friedrich D."/>
            <person name="Gadbois L."/>
            <person name="Gearin G."/>
            <person name="Gearin C.R."/>
            <person name="Giannoukos G."/>
            <person name="Goode T."/>
            <person name="Graham J."/>
            <person name="Grandbois E."/>
            <person name="Grewal S."/>
            <person name="Gyaltsen K."/>
            <person name="Hafez N."/>
            <person name="Hagos B."/>
            <person name="Hall J."/>
            <person name="Henson C."/>
            <person name="Hollinger A."/>
            <person name="Honan T."/>
            <person name="Huard M.D."/>
            <person name="Hughes L."/>
            <person name="Hurhula B."/>
            <person name="Husby M.E."/>
            <person name="Kamat A."/>
            <person name="Kanga B."/>
            <person name="Kashin S."/>
            <person name="Khazanovich D."/>
            <person name="Kisner P."/>
            <person name="Lance K."/>
            <person name="Lara M."/>
            <person name="Lee W."/>
            <person name="Lennon N."/>
            <person name="Letendre F."/>
            <person name="LeVine R."/>
            <person name="Lipovsky A."/>
            <person name="Liu X."/>
            <person name="Liu J."/>
            <person name="Liu S."/>
            <person name="Lokyitsang T."/>
            <person name="Lokyitsang Y."/>
            <person name="Lubonja R."/>
            <person name="Lui A."/>
            <person name="MacDonald P."/>
            <person name="Magnisalis V."/>
            <person name="Maru K."/>
            <person name="Matthews C."/>
            <person name="McCusker W."/>
            <person name="McDonough S."/>
            <person name="Mehta T."/>
            <person name="Meldrim J."/>
            <person name="Meneus L."/>
            <person name="Mihai O."/>
            <person name="Mihalev A."/>
            <person name="Mihova T."/>
            <person name="Mittelman R."/>
            <person name="Mlenga V."/>
            <person name="Montmayeur A."/>
            <person name="Mulrain L."/>
            <person name="Navidi A."/>
            <person name="Naylor J."/>
            <person name="Negash T."/>
            <person name="Nguyen T."/>
            <person name="Nguyen N."/>
            <person name="Nicol R."/>
            <person name="Norbu C."/>
            <person name="Norbu N."/>
            <person name="Novod N."/>
            <person name="O'Neill B."/>
            <person name="Osman S."/>
            <person name="Markiewicz E."/>
            <person name="Oyono O.L."/>
            <person name="Patti C."/>
            <person name="Phunkhang P."/>
            <person name="Pierre F."/>
            <person name="Priest M."/>
            <person name="Raghuraman S."/>
            <person name="Rege F."/>
            <person name="Reyes R."/>
            <person name="Rise C."/>
            <person name="Rogov P."/>
            <person name="Ross K."/>
            <person name="Ryan E."/>
            <person name="Settipalli S."/>
            <person name="Shea T."/>
            <person name="Sherpa N."/>
            <person name="Shi L."/>
            <person name="Shih D."/>
            <person name="Sparrow T."/>
            <person name="Spaulding J."/>
            <person name="Stalker J."/>
            <person name="Stange-Thomann N."/>
            <person name="Stavropoulos S."/>
            <person name="Stone C."/>
            <person name="Strader C."/>
            <person name="Tesfaye S."/>
            <person name="Thomson T."/>
            <person name="Thoulutsang Y."/>
            <person name="Thoulutsang D."/>
            <person name="Topham K."/>
            <person name="Topping I."/>
            <person name="Tsamla T."/>
            <person name="Vassiliev H."/>
            <person name="Vo A."/>
            <person name="Wangchuk T."/>
            <person name="Wangdi T."/>
            <person name="Weiand M."/>
            <person name="Wilkinson J."/>
            <person name="Wilson A."/>
            <person name="Yadav S."/>
            <person name="Young G."/>
            <person name="Yu Q."/>
            <person name="Zembek L."/>
            <person name="Zhong D."/>
            <person name="Zimmer A."/>
            <person name="Zwirko Z."/>
            <person name="Jaffe D.B."/>
            <person name="Alvarez P."/>
            <person name="Brockman W."/>
            <person name="Butler J."/>
            <person name="Chin C."/>
            <person name="Gnerre S."/>
            <person name="MacCallum I."/>
            <person name="Graves J.A."/>
            <person name="Ponting C.P."/>
            <person name="Breen M."/>
            <person name="Samollow P.B."/>
            <person name="Lander E.S."/>
            <person name="Lindblad-Toh K."/>
        </authorList>
    </citation>
    <scope>NUCLEOTIDE SEQUENCE [LARGE SCALE GENOMIC DNA]</scope>
</reference>
<dbReference type="GO" id="GO:0005546">
    <property type="term" value="F:phosphatidylinositol-4,5-bisphosphate binding"/>
    <property type="evidence" value="ECO:0000318"/>
    <property type="project" value="GO_Central"/>
</dbReference>
<evidence type="ECO:0000256" key="2">
    <source>
        <dbReference type="ARBA" id="ARBA00007750"/>
    </source>
</evidence>
<feature type="compositionally biased region" description="Acidic residues" evidence="7">
    <location>
        <begin position="735"/>
        <end position="751"/>
    </location>
</feature>
<dbReference type="InterPro" id="IPR019003">
    <property type="entry name" value="AMER"/>
</dbReference>
<dbReference type="Ensembl" id="ENSMODT00000009114.3">
    <property type="protein sequence ID" value="ENSMODP00000008938.3"/>
    <property type="gene ID" value="ENSMODG00000007211.3"/>
</dbReference>
<feature type="compositionally biased region" description="Basic and acidic residues" evidence="7">
    <location>
        <begin position="830"/>
        <end position="841"/>
    </location>
</feature>
<reference evidence="8" key="2">
    <citation type="submission" date="2025-08" db="UniProtKB">
        <authorList>
            <consortium name="Ensembl"/>
        </authorList>
    </citation>
    <scope>IDENTIFICATION</scope>
</reference>
<comment type="subcellular location">
    <subcellularLocation>
        <location evidence="1">Cell membrane</location>
        <topology evidence="1">Peripheral membrane protein</topology>
    </subcellularLocation>
</comment>
<protein>
    <submittedName>
        <fullName evidence="8">APC membrane recruitment protein 1</fullName>
    </submittedName>
</protein>
<feature type="region of interest" description="Disordered" evidence="7">
    <location>
        <begin position="639"/>
        <end position="685"/>
    </location>
</feature>
<dbReference type="FunCoup" id="F6WT87">
    <property type="interactions" value="1662"/>
</dbReference>
<keyword evidence="6" id="KW-0472">Membrane</keyword>
<feature type="compositionally biased region" description="Basic and acidic residues" evidence="7">
    <location>
        <begin position="569"/>
        <end position="581"/>
    </location>
</feature>
<feature type="region of interest" description="Disordered" evidence="7">
    <location>
        <begin position="789"/>
        <end position="846"/>
    </location>
</feature>
<evidence type="ECO:0000256" key="1">
    <source>
        <dbReference type="ARBA" id="ARBA00004202"/>
    </source>
</evidence>
<evidence type="ECO:0000256" key="3">
    <source>
        <dbReference type="ARBA" id="ARBA00022475"/>
    </source>
</evidence>
<feature type="region of interest" description="Disordered" evidence="7">
    <location>
        <begin position="73"/>
        <end position="305"/>
    </location>
</feature>
<dbReference type="PANTHER" id="PTHR22237:SF0">
    <property type="entry name" value="APC MEMBRANE RECRUITMENT PROTEIN 1"/>
    <property type="match status" value="1"/>
</dbReference>
<feature type="region of interest" description="Disordered" evidence="7">
    <location>
        <begin position="731"/>
        <end position="751"/>
    </location>
</feature>
<dbReference type="Proteomes" id="UP000002280">
    <property type="component" value="Chromosome X"/>
</dbReference>
<feature type="compositionally biased region" description="Polar residues" evidence="7">
    <location>
        <begin position="1014"/>
        <end position="1024"/>
    </location>
</feature>
<dbReference type="Bgee" id="ENSMODG00000007211">
    <property type="expression patterns" value="Expressed in spermatid and 17 other cell types or tissues"/>
</dbReference>
<sequence length="1024" mass="110964">METYRDAHSEELLKTKGKAAVGEPQGKGAESRAPGQVSELEGPNSEMPPAGPGKFKKTALKLFGGKRSICTLPSFLGGGRSKGPGKGAAKRGLSKSKTHDGLQEASQESEPVPLSVKGANHNSPLAGSLHLLPSSLSSHGTLEAGTCLKKSPPGGPEKPRPERVPTAPRPKKGLKGLFNSIRRHRKPKVPEPERSSPGKEGLEVPKEGPGEPLSLAPQPISRDECLPLLPSNAKSIELQGPEPDPPLPVVGEMSQENPEQFSDASISVPPPLEPNPEPGGPGDSSGPEGRGDEEEGEPSLGLSGDQLSLLFGDVTSLKSFDSLTGCGDIIAEQDVDSITESIISAERGPGRESVKRSSCLVTYQGGGEEMAMQEEMEEEEDEEEETMGHLSERANSAREEAPIYHLTRELGPHSCFLFEGAHSYSDPEPGELLTPQSDQQESAPNSDEGYYDSNTPGPDDDSGDGLGPGKKDQLPRDSYSGDALYEFFEPCDSLTGSPPGDEGLFDPPGPGPELFDNFLSFKPFPSSKGPDPSLGTMETEEERLVTIQRQLLYWELRRKRQEPQGPYPQREKPSEEHHERALGPFRKNTGGDPAALLPPGRNLNSVFSVAPVWKDFSSEEECYEWKGQGTCPLQLCPGDRVFEPGPEEAGFEEGSPGRTYGSYSPAESPEADSEDREEDPAVSFSQALVEFTSNGTLFSSLSGSSDSDSSFAQNLPVLPPMVTFDIADVEREGEGECEGPPEFHTDDEDFDVGYIPKETLDDLDERLFPGSFRGLPWGVGSLPRHLGLPGLSPPPLPPPMTLNRRSRSLDTETLELELAGSQLAPSYMESGKREEPEEGRWGWESPLDSYVEPPETYDWPVWARCSPPTGLSHGWQQPDVARTPFGSPACYGSLRGLAPRDSWDRGTQVRHQPVRPSHLDLQGGPCWNPQAQYAQAETKKQAFMMSLESKRPIKSLSPKLPVKCKSVGIIRGAPRSPQSWEEQPKWHHVHSRGTNTNMLKGRDNHGLSFPPSYPSSAMNVSTGK</sequence>